<evidence type="ECO:0000259" key="1">
    <source>
        <dbReference type="Pfam" id="PF07475"/>
    </source>
</evidence>
<dbReference type="SUPFAM" id="SSF53795">
    <property type="entry name" value="PEP carboxykinase-like"/>
    <property type="match status" value="1"/>
</dbReference>
<dbReference type="OrthoDB" id="8326226at2"/>
<name>A0A369TRM6_9RHOB</name>
<accession>A0A369TRM6</accession>
<proteinExistence type="predicted"/>
<organism evidence="2 3">
    <name type="scientific">Thalassococcus profundi</name>
    <dbReference type="NCBI Taxonomy" id="2282382"/>
    <lineage>
        <taxon>Bacteria</taxon>
        <taxon>Pseudomonadati</taxon>
        <taxon>Pseudomonadota</taxon>
        <taxon>Alphaproteobacteria</taxon>
        <taxon>Rhodobacterales</taxon>
        <taxon>Roseobacteraceae</taxon>
        <taxon>Thalassococcus</taxon>
    </lineage>
</organism>
<gene>
    <name evidence="2" type="ORF">DU478_00180</name>
</gene>
<evidence type="ECO:0000313" key="2">
    <source>
        <dbReference type="EMBL" id="RDD67939.1"/>
    </source>
</evidence>
<sequence>MPDPLILHATAVAVGPRALLIRGRSGAGKSALALEMMARGARLVSDDRVILTAIGDGLAPSAPAALRGLIEARGLGLLQAEVADPSVLVAVLDLDQTETERLPPERTTLLLDRELPLLHNSAHAYFPAALVQYLTGKGRIS</sequence>
<dbReference type="GO" id="GO:0000155">
    <property type="term" value="F:phosphorelay sensor kinase activity"/>
    <property type="evidence" value="ECO:0007669"/>
    <property type="project" value="InterPro"/>
</dbReference>
<feature type="domain" description="HPr kinase/phosphorylase C-terminal" evidence="1">
    <location>
        <begin position="7"/>
        <end position="80"/>
    </location>
</feature>
<dbReference type="RefSeq" id="WP_114508917.1">
    <property type="nucleotide sequence ID" value="NZ_QPMK01000001.1"/>
</dbReference>
<keyword evidence="3" id="KW-1185">Reference proteome</keyword>
<dbReference type="Proteomes" id="UP000253977">
    <property type="component" value="Unassembled WGS sequence"/>
</dbReference>
<dbReference type="InterPro" id="IPR027417">
    <property type="entry name" value="P-loop_NTPase"/>
</dbReference>
<comment type="caution">
    <text evidence="2">The sequence shown here is derived from an EMBL/GenBank/DDBJ whole genome shotgun (WGS) entry which is preliminary data.</text>
</comment>
<dbReference type="Gene3D" id="3.40.50.300">
    <property type="entry name" value="P-loop containing nucleotide triphosphate hydrolases"/>
    <property type="match status" value="1"/>
</dbReference>
<dbReference type="EMBL" id="QPMK01000001">
    <property type="protein sequence ID" value="RDD67939.1"/>
    <property type="molecule type" value="Genomic_DNA"/>
</dbReference>
<dbReference type="CDD" id="cd01918">
    <property type="entry name" value="HprK_C"/>
    <property type="match status" value="1"/>
</dbReference>
<dbReference type="GO" id="GO:0005524">
    <property type="term" value="F:ATP binding"/>
    <property type="evidence" value="ECO:0007669"/>
    <property type="project" value="InterPro"/>
</dbReference>
<keyword evidence="2" id="KW-0418">Kinase</keyword>
<dbReference type="AlphaFoldDB" id="A0A369TRM6"/>
<dbReference type="GO" id="GO:0006109">
    <property type="term" value="P:regulation of carbohydrate metabolic process"/>
    <property type="evidence" value="ECO:0007669"/>
    <property type="project" value="InterPro"/>
</dbReference>
<reference evidence="2 3" key="1">
    <citation type="submission" date="2018-07" db="EMBL/GenBank/DDBJ databases">
        <title>Thalassococcus profundi sp. nov., a marine bacterium isolated from deep seawater of Okinawa Trough.</title>
        <authorList>
            <person name="Yu M."/>
        </authorList>
    </citation>
    <scope>NUCLEOTIDE SEQUENCE [LARGE SCALE GENOMIC DNA]</scope>
    <source>
        <strain evidence="2 3">WRAS1</strain>
    </source>
</reference>
<dbReference type="InterPro" id="IPR011104">
    <property type="entry name" value="Hpr_kin/Pase_C"/>
</dbReference>
<evidence type="ECO:0000313" key="3">
    <source>
        <dbReference type="Proteomes" id="UP000253977"/>
    </source>
</evidence>
<dbReference type="Pfam" id="PF07475">
    <property type="entry name" value="Hpr_kinase_C"/>
    <property type="match status" value="1"/>
</dbReference>
<keyword evidence="2" id="KW-0808">Transferase</keyword>
<protein>
    <submittedName>
        <fullName evidence="2">Serine kinase</fullName>
    </submittedName>
</protein>